<reference evidence="5" key="1">
    <citation type="submission" date="2019-03" db="EMBL/GenBank/DDBJ databases">
        <title>Lake Tanganyika Metagenome-Assembled Genomes (MAGs).</title>
        <authorList>
            <person name="Tran P."/>
        </authorList>
    </citation>
    <scope>NUCLEOTIDE SEQUENCE</scope>
    <source>
        <strain evidence="5">M_DeepCast_400m_m2_100</strain>
    </source>
</reference>
<dbReference type="InterPro" id="IPR000462">
    <property type="entry name" value="CDP-OH_P_trans"/>
</dbReference>
<keyword evidence="1 2" id="KW-0808">Transferase</keyword>
<feature type="transmembrane region" description="Helical" evidence="4">
    <location>
        <begin position="46"/>
        <end position="70"/>
    </location>
</feature>
<keyword evidence="4" id="KW-0812">Transmembrane</keyword>
<feature type="transmembrane region" description="Helical" evidence="4">
    <location>
        <begin position="168"/>
        <end position="189"/>
    </location>
</feature>
<dbReference type="AlphaFoldDB" id="A0A937XBC9"/>
<dbReference type="GO" id="GO:0016780">
    <property type="term" value="F:phosphotransferase activity, for other substituted phosphate groups"/>
    <property type="evidence" value="ECO:0007669"/>
    <property type="project" value="InterPro"/>
</dbReference>
<dbReference type="InterPro" id="IPR043130">
    <property type="entry name" value="CDP-OH_PTrfase_TM_dom"/>
</dbReference>
<dbReference type="GO" id="GO:0008654">
    <property type="term" value="P:phospholipid biosynthetic process"/>
    <property type="evidence" value="ECO:0007669"/>
    <property type="project" value="InterPro"/>
</dbReference>
<dbReference type="GO" id="GO:0016020">
    <property type="term" value="C:membrane"/>
    <property type="evidence" value="ECO:0007669"/>
    <property type="project" value="InterPro"/>
</dbReference>
<evidence type="ECO:0000313" key="6">
    <source>
        <dbReference type="Proteomes" id="UP000748308"/>
    </source>
</evidence>
<evidence type="ECO:0000256" key="2">
    <source>
        <dbReference type="RuleBase" id="RU003750"/>
    </source>
</evidence>
<name>A0A937XBC9_UNCEI</name>
<gene>
    <name evidence="5" type="ORF">FJY75_05745</name>
</gene>
<comment type="caution">
    <text evidence="5">The sequence shown here is derived from an EMBL/GenBank/DDBJ whole genome shotgun (WGS) entry which is preliminary data.</text>
</comment>
<feature type="transmembrane region" description="Helical" evidence="4">
    <location>
        <begin position="195"/>
        <end position="216"/>
    </location>
</feature>
<evidence type="ECO:0000256" key="1">
    <source>
        <dbReference type="ARBA" id="ARBA00022679"/>
    </source>
</evidence>
<proteinExistence type="inferred from homology"/>
<feature type="region of interest" description="Disordered" evidence="3">
    <location>
        <begin position="292"/>
        <end position="311"/>
    </location>
</feature>
<evidence type="ECO:0000313" key="5">
    <source>
        <dbReference type="EMBL" id="MBM3317336.1"/>
    </source>
</evidence>
<dbReference type="Pfam" id="PF01066">
    <property type="entry name" value="CDP-OH_P_transf"/>
    <property type="match status" value="1"/>
</dbReference>
<dbReference type="PROSITE" id="PS00379">
    <property type="entry name" value="CDP_ALCOHOL_P_TRANSF"/>
    <property type="match status" value="1"/>
</dbReference>
<keyword evidence="4" id="KW-1133">Transmembrane helix</keyword>
<protein>
    <submittedName>
        <fullName evidence="5">CDP-alcohol phosphatidyltransferase family protein</fullName>
    </submittedName>
</protein>
<feature type="transmembrane region" description="Helical" evidence="4">
    <location>
        <begin position="256"/>
        <end position="281"/>
    </location>
</feature>
<feature type="transmembrane region" description="Helical" evidence="4">
    <location>
        <begin position="76"/>
        <end position="98"/>
    </location>
</feature>
<dbReference type="EMBL" id="VGIY01000108">
    <property type="protein sequence ID" value="MBM3317336.1"/>
    <property type="molecule type" value="Genomic_DNA"/>
</dbReference>
<sequence>MAASLAQRLWRRVRWFASGEAARPVAAFDWISGRVGSRQNPDGMRAVIQASIALLAGTALLDLACLWRHAWAHWELFALIHLAWMGGFMVATALNVGFLETPQGVPLRRLGGPNVLTLARAAAVPLLVYLLAVGDHALAFVGYGLASATDVLDGWWARRAGRQSKLGIVLDPVVDLLLHLGVIGTLGLIGLLGRVALAMILLRSALLVFGTLLLYLWKGCVRIQPTPWGKGTGLVITLATLMLLGLAAWAPGAERVIAALRALCDAVLVLAVLHVVAIGLVNLGRPPVTREPGAGGWGDAGRRPDAGEGAR</sequence>
<keyword evidence="4" id="KW-0472">Membrane</keyword>
<evidence type="ECO:0000256" key="4">
    <source>
        <dbReference type="SAM" id="Phobius"/>
    </source>
</evidence>
<feature type="transmembrane region" description="Helical" evidence="4">
    <location>
        <begin position="228"/>
        <end position="250"/>
    </location>
</feature>
<comment type="similarity">
    <text evidence="2">Belongs to the CDP-alcohol phosphatidyltransferase class-I family.</text>
</comment>
<dbReference type="Gene3D" id="1.20.120.1760">
    <property type="match status" value="1"/>
</dbReference>
<feature type="transmembrane region" description="Helical" evidence="4">
    <location>
        <begin position="137"/>
        <end position="156"/>
    </location>
</feature>
<dbReference type="Proteomes" id="UP000748308">
    <property type="component" value="Unassembled WGS sequence"/>
</dbReference>
<accession>A0A937XBC9</accession>
<dbReference type="InterPro" id="IPR048254">
    <property type="entry name" value="CDP_ALCOHOL_P_TRANSF_CS"/>
</dbReference>
<feature type="compositionally biased region" description="Basic and acidic residues" evidence="3">
    <location>
        <begin position="300"/>
        <end position="311"/>
    </location>
</feature>
<organism evidence="5 6">
    <name type="scientific">Eiseniibacteriota bacterium</name>
    <dbReference type="NCBI Taxonomy" id="2212470"/>
    <lineage>
        <taxon>Bacteria</taxon>
        <taxon>Candidatus Eiseniibacteriota</taxon>
    </lineage>
</organism>
<evidence type="ECO:0000256" key="3">
    <source>
        <dbReference type="SAM" id="MobiDB-lite"/>
    </source>
</evidence>